<reference evidence="1 2" key="1">
    <citation type="submission" date="2016-11" db="EMBL/GenBank/DDBJ databases">
        <authorList>
            <person name="Varghese N."/>
            <person name="Submissions S."/>
        </authorList>
    </citation>
    <scope>NUCLEOTIDE SEQUENCE [LARGE SCALE GENOMIC DNA]</scope>
    <source>
        <strain evidence="1 2">DSM 15287</strain>
    </source>
</reference>
<dbReference type="EMBL" id="FQZD01000014">
    <property type="protein sequence ID" value="SHJ23173.1"/>
    <property type="molecule type" value="Genomic_DNA"/>
</dbReference>
<dbReference type="InterPro" id="IPR018989">
    <property type="entry name" value="DUF2001"/>
</dbReference>
<sequence length="145" mass="16515">MSFDSVRAVVGTFGFIYKEGKWLSQYNKAKASVDIGKAEIKPAGDRWVRHKVISLKGTGSISGYKVTDELLQEVGVVAHSDKPSMRTELIFKLDDPEAFGAERIRLQNVMFDKIDLANWEHSKEIEEEWPFTFEGYELLDPIEES</sequence>
<dbReference type="Gene3D" id="2.30.110.40">
    <property type="entry name" value="Phage tail tube protein"/>
    <property type="match status" value="1"/>
</dbReference>
<dbReference type="Pfam" id="PF09393">
    <property type="entry name" value="DUF2001"/>
    <property type="match status" value="1"/>
</dbReference>
<dbReference type="RefSeq" id="WP_149734786.1">
    <property type="nucleotide sequence ID" value="NZ_FQZD01000014.1"/>
</dbReference>
<name>A0A1M6HLU8_9FIRM</name>
<dbReference type="InterPro" id="IPR038628">
    <property type="entry name" value="XkdM-like_sf"/>
</dbReference>
<protein>
    <submittedName>
        <fullName evidence="1">Phage tail tube protein</fullName>
    </submittedName>
</protein>
<dbReference type="OrthoDB" id="1697482at2"/>
<organism evidence="1 2">
    <name type="scientific">Propionispora hippei DSM 15287</name>
    <dbReference type="NCBI Taxonomy" id="1123003"/>
    <lineage>
        <taxon>Bacteria</taxon>
        <taxon>Bacillati</taxon>
        <taxon>Bacillota</taxon>
        <taxon>Negativicutes</taxon>
        <taxon>Selenomonadales</taxon>
        <taxon>Sporomusaceae</taxon>
        <taxon>Propionispora</taxon>
    </lineage>
</organism>
<dbReference type="AlphaFoldDB" id="A0A1M6HLU8"/>
<proteinExistence type="predicted"/>
<dbReference type="Proteomes" id="UP000322917">
    <property type="component" value="Unassembled WGS sequence"/>
</dbReference>
<evidence type="ECO:0000313" key="1">
    <source>
        <dbReference type="EMBL" id="SHJ23173.1"/>
    </source>
</evidence>
<dbReference type="SUPFAM" id="SSF69279">
    <property type="entry name" value="Phage tail proteins"/>
    <property type="match status" value="1"/>
</dbReference>
<evidence type="ECO:0000313" key="2">
    <source>
        <dbReference type="Proteomes" id="UP000322917"/>
    </source>
</evidence>
<accession>A0A1M6HLU8</accession>
<gene>
    <name evidence="1" type="ORF">SAMN02745170_02029</name>
</gene>
<keyword evidence="2" id="KW-1185">Reference proteome</keyword>